<dbReference type="InterPro" id="IPR005181">
    <property type="entry name" value="SASA"/>
</dbReference>
<evidence type="ECO:0000259" key="3">
    <source>
        <dbReference type="Pfam" id="PF03629"/>
    </source>
</evidence>
<protein>
    <submittedName>
        <fullName evidence="4">Sialate O-acetylesterase</fullName>
    </submittedName>
</protein>
<dbReference type="EMBL" id="JBBKYA010000004">
    <property type="protein sequence ID" value="MFD3276328.1"/>
    <property type="molecule type" value="Genomic_DNA"/>
</dbReference>
<dbReference type="InterPro" id="IPR036514">
    <property type="entry name" value="SGNH_hydro_sf"/>
</dbReference>
<accession>A0ABW6CZE7</accession>
<dbReference type="Proteomes" id="UP001598114">
    <property type="component" value="Unassembled WGS sequence"/>
</dbReference>
<dbReference type="InterPro" id="IPR052940">
    <property type="entry name" value="Carb_Esterase_6"/>
</dbReference>
<feature type="signal peptide" evidence="2">
    <location>
        <begin position="1"/>
        <end position="18"/>
    </location>
</feature>
<evidence type="ECO:0000256" key="1">
    <source>
        <dbReference type="ARBA" id="ARBA00022801"/>
    </source>
</evidence>
<dbReference type="SUPFAM" id="SSF52266">
    <property type="entry name" value="SGNH hydrolase"/>
    <property type="match status" value="1"/>
</dbReference>
<evidence type="ECO:0000313" key="4">
    <source>
        <dbReference type="EMBL" id="MFD3276328.1"/>
    </source>
</evidence>
<evidence type="ECO:0000256" key="2">
    <source>
        <dbReference type="SAM" id="SignalP"/>
    </source>
</evidence>
<keyword evidence="5" id="KW-1185">Reference proteome</keyword>
<organism evidence="4 5">
    <name type="scientific">Aquirufa echingensis</name>
    <dbReference type="NCBI Taxonomy" id="3096516"/>
    <lineage>
        <taxon>Bacteria</taxon>
        <taxon>Pseudomonadati</taxon>
        <taxon>Bacteroidota</taxon>
        <taxon>Cytophagia</taxon>
        <taxon>Cytophagales</taxon>
        <taxon>Flectobacillaceae</taxon>
        <taxon>Aquirufa</taxon>
    </lineage>
</organism>
<evidence type="ECO:0000313" key="5">
    <source>
        <dbReference type="Proteomes" id="UP001598114"/>
    </source>
</evidence>
<dbReference type="PANTHER" id="PTHR31988">
    <property type="entry name" value="ESTERASE, PUTATIVE (DUF303)-RELATED"/>
    <property type="match status" value="1"/>
</dbReference>
<comment type="caution">
    <text evidence="4">The sequence shown here is derived from an EMBL/GenBank/DDBJ whole genome shotgun (WGS) entry which is preliminary data.</text>
</comment>
<dbReference type="RefSeq" id="WP_377976778.1">
    <property type="nucleotide sequence ID" value="NZ_JBBKYA010000004.1"/>
</dbReference>
<feature type="domain" description="Sialate O-acetylesterase" evidence="3">
    <location>
        <begin position="121"/>
        <end position="347"/>
    </location>
</feature>
<proteinExistence type="predicted"/>
<keyword evidence="1" id="KW-0378">Hydrolase</keyword>
<dbReference type="Pfam" id="PF03629">
    <property type="entry name" value="SASA"/>
    <property type="match status" value="1"/>
</dbReference>
<name>A0ABW6CZE7_9BACT</name>
<dbReference type="PANTHER" id="PTHR31988:SF19">
    <property type="entry name" value="9-O-ACETYL-N-ACETYLNEURAMINIC ACID DEACETYLASE-RELATED"/>
    <property type="match status" value="1"/>
</dbReference>
<gene>
    <name evidence="4" type="ORF">SKC38_08840</name>
</gene>
<feature type="chain" id="PRO_5045104936" evidence="2">
    <location>
        <begin position="19"/>
        <end position="715"/>
    </location>
</feature>
<sequence>MRLFFLVVGILICHWVSAQTQVVFPHNRQVFQRNELNQATVSILGNTSNKADKIQVSFVPVQQGQGKLIDWVLLDEKPVAGVFQGKVVVSGGWYRLKVRSYQGARLIDSTELSRVGVGENFLIAGQSNAGGTYRKPVEIGAQDDRVNCANFYSHFTEYNPSITHRFIGTYSLAFPFDTFNQMGSFATIGPNGLSLHYWPAVGDSLVKKYNVPVCFINTGWGGSSIRNWAESARGVASRNPWVPELFYQLGFPYKNLSRSLEIYGQKMGFRAILWHQGETDAEFKMSQNTYKSYLTEIINASRKDANFDIPWIVAQASRGGGCADSTVILSPQIRAAQKFVASDSSGLKQVFEGPNTDVIEVPRSPAPYYTCVHFSPAAFADLAVAWTSSIDAAVKKGINYMKPDPMPNIAAFCGPQNSIVLKKLNSKYTKGNWFNSQGQLIGSIFDNINLNTGIYSATLSDSLGREFTIPALQISNLNPPSAPSIKALTDTLFCANTSVNLQAIEGKVSYIWNTGSLEPTITVNNTGVFRVKTIDDLGCVSEFSKAVSTQSYPQPQAPTISAMSPYYLSTGQRITGLDYVWYLNGIKIPAMNNNFNLHVKASGTYQARASTAYPKGPTCLSNLSNEIIYQLPGGNGLVTYPNPVSKELIIQSQFDLVGAKYIVYGLDGREVLQGMIDDSVEFKVSVGSLNSGTYKLVIISLDLGVLQKTIVIDNH</sequence>
<keyword evidence="2" id="KW-0732">Signal</keyword>
<dbReference type="Gene3D" id="3.40.50.1110">
    <property type="entry name" value="SGNH hydrolase"/>
    <property type="match status" value="1"/>
</dbReference>
<reference evidence="4 5" key="1">
    <citation type="submission" date="2024-03" db="EMBL/GenBank/DDBJ databases">
        <title>Aquirufa genome sequencing.</title>
        <authorList>
            <person name="Pitt A."/>
            <person name="Hahn M.W."/>
        </authorList>
    </citation>
    <scope>NUCLEOTIDE SEQUENCE [LARGE SCALE GENOMIC DNA]</scope>
    <source>
        <strain evidence="4 5">PLAD-142S6K</strain>
    </source>
</reference>